<evidence type="ECO:0000313" key="2">
    <source>
        <dbReference type="Proteomes" id="UP000198280"/>
    </source>
</evidence>
<dbReference type="OrthoDB" id="9763697at2"/>
<evidence type="ECO:0000313" key="1">
    <source>
        <dbReference type="EMBL" id="SNS54373.1"/>
    </source>
</evidence>
<keyword evidence="2" id="KW-1185">Reference proteome</keyword>
<gene>
    <name evidence="1" type="ORF">SAMN05216252_106422</name>
</gene>
<dbReference type="AlphaFoldDB" id="A0A239FDK0"/>
<protein>
    <submittedName>
        <fullName evidence="1">Uncharacterized protein</fullName>
    </submittedName>
</protein>
<dbReference type="Proteomes" id="UP000198280">
    <property type="component" value="Unassembled WGS sequence"/>
</dbReference>
<accession>A0A239FDK0</accession>
<sequence length="331" mass="35826">MRRVRTPDCSPWEDPGRIDLIARLAAKGDVTELAGHLLSAAECEGHAAVSRLRAMPRERRVALARLLVERADAPGSTHDRYERVMVLLAAVSRGFVHDAWCGGWHDMLEGIARRSYWFNYGDEMPVVAEALLDAGRPLSAEAVGMIRRCAHHGLGWAGLLLDRLPEPPLNPGEPWSDRVLAELPELGDPWRRLIPHLRAAGPSPGARWDRAAAAVLDGVGSETVRRTATSWLALATHGGGAEAGAHDPWNLPAVRGLAWLLSSPAAPSHPETVRVLGALVERPPVKTVVAGAGIRALARLDGGAGRDELRRLAGRVDHTVTRRQIHRALTP</sequence>
<proteinExistence type="predicted"/>
<dbReference type="RefSeq" id="WP_143681572.1">
    <property type="nucleotide sequence ID" value="NZ_FZOF01000006.1"/>
</dbReference>
<organism evidence="1 2">
    <name type="scientific">Actinacidiphila glaucinigra</name>
    <dbReference type="NCBI Taxonomy" id="235986"/>
    <lineage>
        <taxon>Bacteria</taxon>
        <taxon>Bacillati</taxon>
        <taxon>Actinomycetota</taxon>
        <taxon>Actinomycetes</taxon>
        <taxon>Kitasatosporales</taxon>
        <taxon>Streptomycetaceae</taxon>
        <taxon>Actinacidiphila</taxon>
    </lineage>
</organism>
<name>A0A239FDK0_9ACTN</name>
<dbReference type="EMBL" id="FZOF01000006">
    <property type="protein sequence ID" value="SNS54373.1"/>
    <property type="molecule type" value="Genomic_DNA"/>
</dbReference>
<reference evidence="1 2" key="1">
    <citation type="submission" date="2017-06" db="EMBL/GenBank/DDBJ databases">
        <authorList>
            <person name="Kim H.J."/>
            <person name="Triplett B.A."/>
        </authorList>
    </citation>
    <scope>NUCLEOTIDE SEQUENCE [LARGE SCALE GENOMIC DNA]</scope>
    <source>
        <strain evidence="1 2">CGMCC 4.1858</strain>
    </source>
</reference>